<protein>
    <submittedName>
        <fullName evidence="1">Uncharacterized protein</fullName>
    </submittedName>
</protein>
<accession>A0AAD9MPR3</accession>
<name>A0AAD9MPR3_9ANNE</name>
<dbReference type="AlphaFoldDB" id="A0AAD9MPR3"/>
<comment type="caution">
    <text evidence="1">The sequence shown here is derived from an EMBL/GenBank/DDBJ whole genome shotgun (WGS) entry which is preliminary data.</text>
</comment>
<sequence length="206" mass="23396">MIVVRGDDTEGGYRTILLVTMGRYYEVDKASNGLMGRTNLWKNFTLSNGQTKSFDITYLKLWKASLTVKCIIRRNADMISKTLLSGVRFAVGVHKNKAKFARQFDFNRPPGKIYQRGWKCQAGCKGIITTFDHDITNDGTVYATLKEVDPGKTYVIDSELCADEQWPNYKMTFNFEANDDDSMATLELSRAFYDANKDDLVGYCIP</sequence>
<keyword evidence="2" id="KW-1185">Reference proteome</keyword>
<proteinExistence type="predicted"/>
<evidence type="ECO:0000313" key="1">
    <source>
        <dbReference type="EMBL" id="KAK2139658.1"/>
    </source>
</evidence>
<reference evidence="1" key="1">
    <citation type="journal article" date="2023" name="Mol. Biol. Evol.">
        <title>Third-Generation Sequencing Reveals the Adaptive Role of the Epigenome in Three Deep-Sea Polychaetes.</title>
        <authorList>
            <person name="Perez M."/>
            <person name="Aroh O."/>
            <person name="Sun Y."/>
            <person name="Lan Y."/>
            <person name="Juniper S.K."/>
            <person name="Young C.R."/>
            <person name="Angers B."/>
            <person name="Qian P.Y."/>
        </authorList>
    </citation>
    <scope>NUCLEOTIDE SEQUENCE</scope>
    <source>
        <strain evidence="1">P08H-3</strain>
    </source>
</reference>
<dbReference type="Proteomes" id="UP001208570">
    <property type="component" value="Unassembled WGS sequence"/>
</dbReference>
<gene>
    <name evidence="1" type="ORF">LSH36_1661g00030</name>
</gene>
<dbReference type="EMBL" id="JAODUP010001665">
    <property type="protein sequence ID" value="KAK2139658.1"/>
    <property type="molecule type" value="Genomic_DNA"/>
</dbReference>
<organism evidence="1 2">
    <name type="scientific">Paralvinella palmiformis</name>
    <dbReference type="NCBI Taxonomy" id="53620"/>
    <lineage>
        <taxon>Eukaryota</taxon>
        <taxon>Metazoa</taxon>
        <taxon>Spiralia</taxon>
        <taxon>Lophotrochozoa</taxon>
        <taxon>Annelida</taxon>
        <taxon>Polychaeta</taxon>
        <taxon>Sedentaria</taxon>
        <taxon>Canalipalpata</taxon>
        <taxon>Terebellida</taxon>
        <taxon>Terebelliformia</taxon>
        <taxon>Alvinellidae</taxon>
        <taxon>Paralvinella</taxon>
    </lineage>
</organism>
<evidence type="ECO:0000313" key="2">
    <source>
        <dbReference type="Proteomes" id="UP001208570"/>
    </source>
</evidence>